<dbReference type="Gene3D" id="3.40.190.10">
    <property type="entry name" value="Periplasmic binding protein-like II"/>
    <property type="match status" value="1"/>
</dbReference>
<proteinExistence type="predicted"/>
<protein>
    <submittedName>
        <fullName evidence="3">Unannotated protein</fullName>
    </submittedName>
</protein>
<feature type="region of interest" description="Disordered" evidence="1">
    <location>
        <begin position="40"/>
        <end position="63"/>
    </location>
</feature>
<reference evidence="3" key="1">
    <citation type="submission" date="2020-05" db="EMBL/GenBank/DDBJ databases">
        <authorList>
            <person name="Chiriac C."/>
            <person name="Salcher M."/>
            <person name="Ghai R."/>
            <person name="Kavagutti S V."/>
        </authorList>
    </citation>
    <scope>NUCLEOTIDE SEQUENCE</scope>
</reference>
<dbReference type="InterPro" id="IPR007210">
    <property type="entry name" value="ABC_Gly_betaine_transp_sub-bd"/>
</dbReference>
<feature type="domain" description="ABC-type glycine betaine transport system substrate-binding" evidence="2">
    <location>
        <begin position="71"/>
        <end position="341"/>
    </location>
</feature>
<evidence type="ECO:0000259" key="2">
    <source>
        <dbReference type="Pfam" id="PF04069"/>
    </source>
</evidence>
<evidence type="ECO:0000256" key="1">
    <source>
        <dbReference type="SAM" id="MobiDB-lite"/>
    </source>
</evidence>
<name>A0A6J6BC02_9ZZZZ</name>
<dbReference type="Gene3D" id="3.40.190.100">
    <property type="entry name" value="Glycine betaine-binding periplasmic protein, domain 2"/>
    <property type="match status" value="1"/>
</dbReference>
<organism evidence="3">
    <name type="scientific">freshwater metagenome</name>
    <dbReference type="NCBI Taxonomy" id="449393"/>
    <lineage>
        <taxon>unclassified sequences</taxon>
        <taxon>metagenomes</taxon>
        <taxon>ecological metagenomes</taxon>
    </lineage>
</organism>
<dbReference type="Pfam" id="PF04069">
    <property type="entry name" value="OpuAC"/>
    <property type="match status" value="1"/>
</dbReference>
<gene>
    <name evidence="3" type="ORF">UFOPK1493_00020</name>
</gene>
<dbReference type="GO" id="GO:0043190">
    <property type="term" value="C:ATP-binding cassette (ABC) transporter complex"/>
    <property type="evidence" value="ECO:0007669"/>
    <property type="project" value="InterPro"/>
</dbReference>
<feature type="compositionally biased region" description="Low complexity" evidence="1">
    <location>
        <begin position="45"/>
        <end position="54"/>
    </location>
</feature>
<dbReference type="AlphaFoldDB" id="A0A6J6BC02"/>
<dbReference type="EMBL" id="CAEZSR010000001">
    <property type="protein sequence ID" value="CAB4536416.1"/>
    <property type="molecule type" value="Genomic_DNA"/>
</dbReference>
<evidence type="ECO:0000313" key="3">
    <source>
        <dbReference type="EMBL" id="CAB4536416.1"/>
    </source>
</evidence>
<sequence>MTVIFSRGEPMRTRTSASIVRRIAAVATAAAVLVTACGSDDETTEGAGTEATSDAGGGAATGGDCAELSGDTINIVRNAWTASAIQSEIMKQLIESELCAPATIVDIDENSMFTGLSDGSLDFVVELWPSGVVEDEQAFIDDGSVVEVGPLGTTGQIGWFVPSYVVEQYPSLATWEGLADPEVAQAFATAETGDKGRFLGTDPSYSQLDEPLVANLGLPLQVVFSGSEAATVAELDSAVAAQKPIIMYWWTPTAAAGKYDLVEVKLPEYTEGCADDLAAVACGYPADPLVKLASAKLQEKNAAVWSMLEKVQITNDQQLELLPQVEIDQRPAAEVAAEWIAANESVWSAWFA</sequence>
<dbReference type="GO" id="GO:0022857">
    <property type="term" value="F:transmembrane transporter activity"/>
    <property type="evidence" value="ECO:0007669"/>
    <property type="project" value="InterPro"/>
</dbReference>
<dbReference type="SUPFAM" id="SSF53850">
    <property type="entry name" value="Periplasmic binding protein-like II"/>
    <property type="match status" value="1"/>
</dbReference>
<accession>A0A6J6BC02</accession>